<evidence type="ECO:0000313" key="2">
    <source>
        <dbReference type="Proteomes" id="UP000274131"/>
    </source>
</evidence>
<proteinExistence type="predicted"/>
<evidence type="ECO:0000313" key="3">
    <source>
        <dbReference type="WBParaSite" id="EVEC_0001316801-mRNA-1"/>
    </source>
</evidence>
<dbReference type="AlphaFoldDB" id="A0A0N4VQ76"/>
<reference evidence="3" key="1">
    <citation type="submission" date="2017-02" db="UniProtKB">
        <authorList>
            <consortium name="WormBaseParasite"/>
        </authorList>
    </citation>
    <scope>IDENTIFICATION</scope>
</reference>
<keyword evidence="2" id="KW-1185">Reference proteome</keyword>
<sequence length="41" mass="4665">MFFSIKNFLRYSSIVVSADTVKHAARQTLADKDRSKLVYSA</sequence>
<evidence type="ECO:0000313" key="1">
    <source>
        <dbReference type="EMBL" id="VDD97571.1"/>
    </source>
</evidence>
<gene>
    <name evidence="1" type="ORF">EVEC_LOCUS12322</name>
</gene>
<name>A0A0N4VQ76_ENTVE</name>
<accession>A0A0N4VQ76</accession>
<dbReference type="EMBL" id="UXUI01014154">
    <property type="protein sequence ID" value="VDD97571.1"/>
    <property type="molecule type" value="Genomic_DNA"/>
</dbReference>
<reference evidence="1 2" key="2">
    <citation type="submission" date="2018-10" db="EMBL/GenBank/DDBJ databases">
        <authorList>
            <consortium name="Pathogen Informatics"/>
        </authorList>
    </citation>
    <scope>NUCLEOTIDE SEQUENCE [LARGE SCALE GENOMIC DNA]</scope>
</reference>
<organism evidence="3">
    <name type="scientific">Enterobius vermicularis</name>
    <name type="common">Human pinworm</name>
    <dbReference type="NCBI Taxonomy" id="51028"/>
    <lineage>
        <taxon>Eukaryota</taxon>
        <taxon>Metazoa</taxon>
        <taxon>Ecdysozoa</taxon>
        <taxon>Nematoda</taxon>
        <taxon>Chromadorea</taxon>
        <taxon>Rhabditida</taxon>
        <taxon>Spirurina</taxon>
        <taxon>Oxyuridomorpha</taxon>
        <taxon>Oxyuroidea</taxon>
        <taxon>Oxyuridae</taxon>
        <taxon>Enterobius</taxon>
    </lineage>
</organism>
<dbReference type="Proteomes" id="UP000274131">
    <property type="component" value="Unassembled WGS sequence"/>
</dbReference>
<protein>
    <submittedName>
        <fullName evidence="3">ATP synthase-coupling factor 6, mitochondrial</fullName>
    </submittedName>
</protein>
<dbReference type="WBParaSite" id="EVEC_0001316801-mRNA-1">
    <property type="protein sequence ID" value="EVEC_0001316801-mRNA-1"/>
    <property type="gene ID" value="EVEC_0001316801"/>
</dbReference>